<dbReference type="PIRSF" id="PIRSF001338">
    <property type="entry name" value="AIR_carboxylase"/>
    <property type="match status" value="1"/>
</dbReference>
<feature type="domain" description="PurE" evidence="5">
    <location>
        <begin position="1"/>
        <end position="149"/>
    </location>
</feature>
<evidence type="ECO:0000259" key="5">
    <source>
        <dbReference type="SMART" id="SM01001"/>
    </source>
</evidence>
<dbReference type="InterPro" id="IPR024694">
    <property type="entry name" value="PurE_prokaryotes"/>
</dbReference>
<evidence type="ECO:0000313" key="6">
    <source>
        <dbReference type="EMBL" id="MDQ0557466.1"/>
    </source>
</evidence>
<proteinExistence type="inferred from homology"/>
<keyword evidence="7" id="KW-1185">Reference proteome</keyword>
<keyword evidence="1 3" id="KW-0658">Purine biosynthesis</keyword>
<dbReference type="InterPro" id="IPR033747">
    <property type="entry name" value="PurE_ClassI"/>
</dbReference>
<dbReference type="InterPro" id="IPR000031">
    <property type="entry name" value="PurE_dom"/>
</dbReference>
<evidence type="ECO:0000313" key="7">
    <source>
        <dbReference type="Proteomes" id="UP001232584"/>
    </source>
</evidence>
<dbReference type="PANTHER" id="PTHR23046">
    <property type="entry name" value="PHOSPHORIBOSYLAMINOIMIDAZOLE CARBOXYLASE CATALYTIC SUBUNIT"/>
    <property type="match status" value="1"/>
</dbReference>
<protein>
    <recommendedName>
        <fullName evidence="3 4">N5-carboxyaminoimidazole ribonucleotide mutase</fullName>
        <shortName evidence="3 4">N5-CAIR mutase</shortName>
        <ecNumber evidence="3 4">5.4.99.18</ecNumber>
    </recommendedName>
    <alternativeName>
        <fullName evidence="3">5-(carboxyamino)imidazole ribonucleotide mutase</fullName>
    </alternativeName>
</protein>
<dbReference type="Proteomes" id="UP001232584">
    <property type="component" value="Unassembled WGS sequence"/>
</dbReference>
<comment type="pathway">
    <text evidence="3 4">Purine metabolism; IMP biosynthesis via de novo pathway; 5-amino-1-(5-phospho-D-ribosyl)imidazole-4-carboxylate from 5-amino-1-(5-phospho-D-ribosyl)imidazole (N5-CAIR route): step 2/2.</text>
</comment>
<dbReference type="HAMAP" id="MF_01929">
    <property type="entry name" value="PurE_classI"/>
    <property type="match status" value="1"/>
</dbReference>
<dbReference type="Pfam" id="PF00731">
    <property type="entry name" value="AIRC"/>
    <property type="match status" value="1"/>
</dbReference>
<organism evidence="6 7">
    <name type="scientific">Paraclostridium ghonii</name>
    <dbReference type="NCBI Taxonomy" id="29358"/>
    <lineage>
        <taxon>Bacteria</taxon>
        <taxon>Bacillati</taxon>
        <taxon>Bacillota</taxon>
        <taxon>Clostridia</taxon>
        <taxon>Peptostreptococcales</taxon>
        <taxon>Peptostreptococcaceae</taxon>
        <taxon>Paraclostridium</taxon>
    </lineage>
</organism>
<comment type="catalytic activity">
    <reaction evidence="3 4">
        <text>5-carboxyamino-1-(5-phospho-D-ribosyl)imidazole + H(+) = 5-amino-1-(5-phospho-D-ribosyl)imidazole-4-carboxylate</text>
        <dbReference type="Rhea" id="RHEA:13193"/>
        <dbReference type="ChEBI" id="CHEBI:15378"/>
        <dbReference type="ChEBI" id="CHEBI:58730"/>
        <dbReference type="ChEBI" id="CHEBI:77657"/>
        <dbReference type="EC" id="5.4.99.18"/>
    </reaction>
</comment>
<evidence type="ECO:0000256" key="2">
    <source>
        <dbReference type="ARBA" id="ARBA00023235"/>
    </source>
</evidence>
<dbReference type="EC" id="5.4.99.18" evidence="3 4"/>
<dbReference type="Gene3D" id="3.40.50.1970">
    <property type="match status" value="1"/>
</dbReference>
<feature type="binding site" evidence="3">
    <location>
        <position position="9"/>
    </location>
    <ligand>
        <name>substrate</name>
    </ligand>
</feature>
<comment type="caution">
    <text evidence="6">The sequence shown here is derived from an EMBL/GenBank/DDBJ whole genome shotgun (WGS) entry which is preliminary data.</text>
</comment>
<name>A0ABU0N435_9FIRM</name>
<gene>
    <name evidence="3" type="primary">purE</name>
    <name evidence="6" type="ORF">QOZ92_002595</name>
</gene>
<dbReference type="SUPFAM" id="SSF52255">
    <property type="entry name" value="N5-CAIR mutase (phosphoribosylaminoimidazole carboxylase, PurE)"/>
    <property type="match status" value="1"/>
</dbReference>
<dbReference type="SMART" id="SM01001">
    <property type="entry name" value="AIRC"/>
    <property type="match status" value="1"/>
</dbReference>
<evidence type="ECO:0000256" key="1">
    <source>
        <dbReference type="ARBA" id="ARBA00022755"/>
    </source>
</evidence>
<accession>A0ABU0N435</accession>
<sequence length="158" mass="17066">MKIAVVMGSKSDFPKLEKGIELLEMFGIEVVARALSAHRTPNQLTTFLNEIENDTDVIIAAAGKAAHLPGVIASHTLIPVVGLPIKSSTMDGLDSLLSIVQMPQGIPVATVTIDSGINAALMASQIMSIKYPKIKEQLKNYRKEMEAKVLEDDKNLRG</sequence>
<dbReference type="PANTHER" id="PTHR23046:SF2">
    <property type="entry name" value="PHOSPHORIBOSYLAMINOIMIDAZOLE CARBOXYLASE"/>
    <property type="match status" value="1"/>
</dbReference>
<evidence type="ECO:0000256" key="4">
    <source>
        <dbReference type="PIRNR" id="PIRNR001338"/>
    </source>
</evidence>
<keyword evidence="2 3" id="KW-0413">Isomerase</keyword>
<dbReference type="RefSeq" id="WP_307508520.1">
    <property type="nucleotide sequence ID" value="NZ_BAAACE010000009.1"/>
</dbReference>
<dbReference type="EMBL" id="JAUSWG010000011">
    <property type="protein sequence ID" value="MDQ0557466.1"/>
    <property type="molecule type" value="Genomic_DNA"/>
</dbReference>
<reference evidence="6 7" key="1">
    <citation type="submission" date="2023-07" db="EMBL/GenBank/DDBJ databases">
        <title>Genomic Encyclopedia of Type Strains, Phase IV (KMG-IV): sequencing the most valuable type-strain genomes for metagenomic binning, comparative biology and taxonomic classification.</title>
        <authorList>
            <person name="Goeker M."/>
        </authorList>
    </citation>
    <scope>NUCLEOTIDE SEQUENCE [LARGE SCALE GENOMIC DNA]</scope>
    <source>
        <strain evidence="6 7">DSM 15049</strain>
    </source>
</reference>
<feature type="binding site" evidence="3">
    <location>
        <position position="39"/>
    </location>
    <ligand>
        <name>substrate</name>
    </ligand>
</feature>
<comment type="similarity">
    <text evidence="3">Belongs to the AIR carboxylase family. Class I subfamily.</text>
</comment>
<feature type="binding site" evidence="3">
    <location>
        <position position="12"/>
    </location>
    <ligand>
        <name>substrate</name>
    </ligand>
</feature>
<dbReference type="NCBIfam" id="TIGR01162">
    <property type="entry name" value="purE"/>
    <property type="match status" value="1"/>
</dbReference>
<dbReference type="GO" id="GO:0034023">
    <property type="term" value="F:5-(carboxyamino)imidazole ribonucleotide mutase activity"/>
    <property type="evidence" value="ECO:0007669"/>
    <property type="project" value="UniProtKB-EC"/>
</dbReference>
<comment type="function">
    <text evidence="3 4">Catalyzes the conversion of N5-carboxyaminoimidazole ribonucleotide (N5-CAIR) to 4-carboxy-5-aminoimidazole ribonucleotide (CAIR).</text>
</comment>
<evidence type="ECO:0000256" key="3">
    <source>
        <dbReference type="HAMAP-Rule" id="MF_01929"/>
    </source>
</evidence>